<dbReference type="HOGENOM" id="CLU_3198501_0_0_11"/>
<proteinExistence type="predicted"/>
<reference evidence="1 2" key="2">
    <citation type="submission" date="2008-10" db="EMBL/GenBank/DDBJ databases">
        <authorList>
            <person name="Fulton L."/>
            <person name="Clifton S."/>
            <person name="Fulton B."/>
            <person name="Xu J."/>
            <person name="Minx P."/>
            <person name="Pepin K.H."/>
            <person name="Johnson M."/>
            <person name="Thiruvilangam P."/>
            <person name="Bhonagiri V."/>
            <person name="Nash W.E."/>
            <person name="Mardis E.R."/>
            <person name="Wilson R.K."/>
        </authorList>
    </citation>
    <scope>NUCLEOTIDE SEQUENCE [LARGE SCALE GENOMIC DNA]</scope>
    <source>
        <strain evidence="1 2">DSM 13279</strain>
    </source>
</reference>
<dbReference type="EMBL" id="ABXJ01000010">
    <property type="protein sequence ID" value="EEA91666.1"/>
    <property type="molecule type" value="Genomic_DNA"/>
</dbReference>
<protein>
    <submittedName>
        <fullName evidence="1">Uncharacterized protein</fullName>
    </submittedName>
</protein>
<keyword evidence="2" id="KW-1185">Reference proteome</keyword>
<sequence length="45" mass="5055">MGSSLGFSRVEGLTRMNLSGQTLKKIGLYSRKSTRASQYRKFVIT</sequence>
<evidence type="ECO:0000313" key="1">
    <source>
        <dbReference type="EMBL" id="EEA91666.1"/>
    </source>
</evidence>
<evidence type="ECO:0000313" key="2">
    <source>
        <dbReference type="Proteomes" id="UP000003560"/>
    </source>
</evidence>
<gene>
    <name evidence="1" type="ORF">COLSTE_00121</name>
</gene>
<organism evidence="1 2">
    <name type="scientific">Collinsella stercoris DSM 13279</name>
    <dbReference type="NCBI Taxonomy" id="445975"/>
    <lineage>
        <taxon>Bacteria</taxon>
        <taxon>Bacillati</taxon>
        <taxon>Actinomycetota</taxon>
        <taxon>Coriobacteriia</taxon>
        <taxon>Coriobacteriales</taxon>
        <taxon>Coriobacteriaceae</taxon>
        <taxon>Collinsella</taxon>
    </lineage>
</organism>
<name>B6G7T1_9ACTN</name>
<dbReference type="AlphaFoldDB" id="B6G7T1"/>
<dbReference type="Proteomes" id="UP000003560">
    <property type="component" value="Unassembled WGS sequence"/>
</dbReference>
<reference evidence="1 2" key="1">
    <citation type="submission" date="2008-10" db="EMBL/GenBank/DDBJ databases">
        <title>Draft genome sequence of Collinsella stercoris (DSM 13279).</title>
        <authorList>
            <person name="Sudarsanam P."/>
            <person name="Ley R."/>
            <person name="Guruge J."/>
            <person name="Turnbaugh P.J."/>
            <person name="Mahowald M."/>
            <person name="Liep D."/>
            <person name="Gordon J."/>
        </authorList>
    </citation>
    <scope>NUCLEOTIDE SEQUENCE [LARGE SCALE GENOMIC DNA]</scope>
    <source>
        <strain evidence="1 2">DSM 13279</strain>
    </source>
</reference>
<accession>B6G7T1</accession>
<comment type="caution">
    <text evidence="1">The sequence shown here is derived from an EMBL/GenBank/DDBJ whole genome shotgun (WGS) entry which is preliminary data.</text>
</comment>